<evidence type="ECO:0000313" key="2">
    <source>
        <dbReference type="Proteomes" id="UP000217211"/>
    </source>
</evidence>
<name>A0A249PDU0_9HYPH</name>
<sequence length="71" mass="7952">MAALERISDDQRLFQYQPILAAKAELLSRCGHLAAAKEAYGRSIETESDPTVRRFLVKRSRDLGPVHSPDV</sequence>
<dbReference type="AlphaFoldDB" id="A0A249PDU0"/>
<protein>
    <recommendedName>
        <fullName evidence="3">RNA polymerase sigma-70 factor, ECF subfamily</fullName>
    </recommendedName>
</protein>
<keyword evidence="2" id="KW-1185">Reference proteome</keyword>
<evidence type="ECO:0008006" key="3">
    <source>
        <dbReference type="Google" id="ProtNLM"/>
    </source>
</evidence>
<gene>
    <name evidence="1" type="ORF">SJ05684_c23940</name>
</gene>
<evidence type="ECO:0000313" key="1">
    <source>
        <dbReference type="EMBL" id="ASY63834.1"/>
    </source>
</evidence>
<dbReference type="EMBL" id="CP023067">
    <property type="protein sequence ID" value="ASY63834.1"/>
    <property type="molecule type" value="Genomic_DNA"/>
</dbReference>
<accession>A0A249PDU0</accession>
<organism evidence="1 2">
    <name type="scientific">Sinorhizobium sojae CCBAU 05684</name>
    <dbReference type="NCBI Taxonomy" id="716928"/>
    <lineage>
        <taxon>Bacteria</taxon>
        <taxon>Pseudomonadati</taxon>
        <taxon>Pseudomonadota</taxon>
        <taxon>Alphaproteobacteria</taxon>
        <taxon>Hyphomicrobiales</taxon>
        <taxon>Rhizobiaceae</taxon>
        <taxon>Sinorhizobium/Ensifer group</taxon>
        <taxon>Sinorhizobium</taxon>
    </lineage>
</organism>
<dbReference type="Proteomes" id="UP000217211">
    <property type="component" value="Chromosome"/>
</dbReference>
<proteinExistence type="predicted"/>
<reference evidence="1 2" key="1">
    <citation type="submission" date="2017-08" db="EMBL/GenBank/DDBJ databases">
        <title>Multipartite genome sequences of Sinorhizobium species nodulating soybeans.</title>
        <authorList>
            <person name="Tian C.F."/>
        </authorList>
    </citation>
    <scope>NUCLEOTIDE SEQUENCE [LARGE SCALE GENOMIC DNA]</scope>
    <source>
        <strain evidence="1 2">CCBAU 05684</strain>
    </source>
</reference>
<dbReference type="KEGG" id="esj:SJ05684_c23940"/>